<sequence>MFLNVYKINDYKFGQVCIKHFISRFTFFVNFPLDICRVMEELRLLEKLQPCGDLDIDSKLGLVSDFVPKISGPFLEEISRSIQRDDGEAKPANTSSAKSQKSHVNKVDPDASQKHEELSAMVGLDAMKRANSTLEDFSRSYFVFHQLEISQPQSMFRYLPILSFTESYIYQVDVANEKMVTESAGGSQVICSNHGSRVLFETDPLKPLADVLEREGVLTQRIRQEFNSGKEYWALERQLCGALSNKNKICLEDVMRAIQLKSFDYRVLNLLLYKLRGEEVNELHMDFLSVSVFLVEIADDLLDYEDDVLQNSFNVLRMFVGIFGPLNAPTELAKQISEAEEKFEELMKSLDPHLSSSYNKRCEGATQEGWGTNEGMIISILAHRNATQRSFIRSVYAANHNKDLLTELDRELSGDFERAVMLWTREPTERDAYLAKESTKMFTKNNWVLVEIACTRPPLEFFKAKQAYQARYKTSLEEDVAHHTSGDIRKLLVPLVSTFRYDGNADEVNVKLASSEAKTLHKKITEKAYSDEELIRILTTRSKAQIVATLNHFKDKFGSSVNKYLKEEDSEDEYLQLLKTVIKCLTCPEKYFEKVLRRAINKVGTDEWALTRVVTTRAEVDMERIKEEYLRRNSVPLDRAIAKDTSGDYKDMLLALLGHGHA</sequence>
<keyword evidence="3 9" id="KW-0677">Repeat</keyword>
<evidence type="ECO:0000313" key="12">
    <source>
        <dbReference type="Proteomes" id="UP000836841"/>
    </source>
</evidence>
<evidence type="ECO:0000256" key="3">
    <source>
        <dbReference type="ARBA" id="ARBA00022737"/>
    </source>
</evidence>
<feature type="binding site" evidence="8">
    <location>
        <position position="602"/>
    </location>
    <ligand>
        <name>Ca(2+)</name>
        <dbReference type="ChEBI" id="CHEBI:29108"/>
        <label>1</label>
    </ligand>
</feature>
<dbReference type="Pfam" id="PF00191">
    <property type="entry name" value="Annexin"/>
    <property type="match status" value="4"/>
</dbReference>
<dbReference type="GO" id="GO:0005509">
    <property type="term" value="F:calcium ion binding"/>
    <property type="evidence" value="ECO:0007669"/>
    <property type="project" value="InterPro"/>
</dbReference>
<feature type="binding site" evidence="8">
    <location>
        <position position="642"/>
    </location>
    <ligand>
        <name>Ca(2+)</name>
        <dbReference type="ChEBI" id="CHEBI:29108"/>
        <label>1</label>
    </ligand>
</feature>
<feature type="region of interest" description="Disordered" evidence="10">
    <location>
        <begin position="84"/>
        <end position="114"/>
    </location>
</feature>
<accession>A0AAU9SWE6</accession>
<dbReference type="PROSITE" id="PS00223">
    <property type="entry name" value="ANNEXIN_1"/>
    <property type="match status" value="1"/>
</dbReference>
<dbReference type="GO" id="GO:0009414">
    <property type="term" value="P:response to water deprivation"/>
    <property type="evidence" value="ECO:0007669"/>
    <property type="project" value="UniProtKB-ARBA"/>
</dbReference>
<keyword evidence="4 8" id="KW-0106">Calcium</keyword>
<dbReference type="PRINTS" id="PR01814">
    <property type="entry name" value="ANNEXINPLANT"/>
</dbReference>
<dbReference type="InterPro" id="IPR018502">
    <property type="entry name" value="Annexin_repeat"/>
</dbReference>
<dbReference type="PROSITE" id="PS51897">
    <property type="entry name" value="ANNEXIN_2"/>
    <property type="match status" value="4"/>
</dbReference>
<feature type="binding site" evidence="8">
    <location>
        <position position="411"/>
    </location>
    <ligand>
        <name>Ca(2+)</name>
        <dbReference type="ChEBI" id="CHEBI:29108"/>
        <label>1</label>
    </ligand>
</feature>
<evidence type="ECO:0000256" key="7">
    <source>
        <dbReference type="ARBA" id="ARBA00023302"/>
    </source>
</evidence>
<protein>
    <recommendedName>
        <fullName evidence="9">Annexin</fullName>
    </recommendedName>
</protein>
<dbReference type="InterPro" id="IPR018252">
    <property type="entry name" value="Annexin_repeat_CS"/>
</dbReference>
<dbReference type="PANTHER" id="PTHR35754:SF2">
    <property type="entry name" value="ATP SYNTHASE SUBUNIT B"/>
    <property type="match status" value="1"/>
</dbReference>
<name>A0AAU9SWE6_THLAR</name>
<dbReference type="InterPro" id="IPR009118">
    <property type="entry name" value="AnnexinD_plant"/>
</dbReference>
<dbReference type="SMART" id="SM00335">
    <property type="entry name" value="ANX"/>
    <property type="match status" value="4"/>
</dbReference>
<dbReference type="GO" id="GO:0009408">
    <property type="term" value="P:response to heat"/>
    <property type="evidence" value="ECO:0007669"/>
    <property type="project" value="UniProtKB-ARBA"/>
</dbReference>
<dbReference type="EMBL" id="OU466862">
    <property type="protein sequence ID" value="CAH2073286.1"/>
    <property type="molecule type" value="Genomic_DNA"/>
</dbReference>
<keyword evidence="5" id="KW-0007">Acetylation</keyword>
<evidence type="ECO:0000256" key="10">
    <source>
        <dbReference type="SAM" id="MobiDB-lite"/>
    </source>
</evidence>
<feature type="binding site" evidence="8">
    <location>
        <position position="371"/>
    </location>
    <ligand>
        <name>Ca(2+)</name>
        <dbReference type="ChEBI" id="CHEBI:29108"/>
        <label>1</label>
    </ligand>
</feature>
<comment type="domain">
    <text evidence="9">A pair of annexin repeats may form one binding site for calcium and phospholipid.</text>
</comment>
<evidence type="ECO:0000256" key="9">
    <source>
        <dbReference type="RuleBase" id="RU003540"/>
    </source>
</evidence>
<evidence type="ECO:0000256" key="4">
    <source>
        <dbReference type="ARBA" id="ARBA00022837"/>
    </source>
</evidence>
<feature type="binding site" evidence="8">
    <location>
        <position position="604"/>
    </location>
    <ligand>
        <name>Ca(2+)</name>
        <dbReference type="ChEBI" id="CHEBI:29108"/>
        <label>1</label>
    </ligand>
</feature>
<reference evidence="11 12" key="1">
    <citation type="submission" date="2022-03" db="EMBL/GenBank/DDBJ databases">
        <authorList>
            <person name="Nunn A."/>
            <person name="Chopra R."/>
            <person name="Nunn A."/>
            <person name="Contreras Garrido A."/>
        </authorList>
    </citation>
    <scope>NUCLEOTIDE SEQUENCE [LARGE SCALE GENOMIC DNA]</scope>
</reference>
<keyword evidence="6 9" id="KW-0041">Annexin</keyword>
<comment type="similarity">
    <text evidence="1">Belongs to the annexin (TC 1.A.31.1) family.</text>
</comment>
<dbReference type="AlphaFoldDB" id="A0AAU9SWE6"/>
<feature type="binding site" evidence="8">
    <location>
        <position position="600"/>
    </location>
    <ligand>
        <name>Ca(2+)</name>
        <dbReference type="ChEBI" id="CHEBI:29108"/>
        <label>1</label>
    </ligand>
</feature>
<feature type="compositionally biased region" description="Basic and acidic residues" evidence="10">
    <location>
        <begin position="105"/>
        <end position="114"/>
    </location>
</feature>
<dbReference type="Proteomes" id="UP000836841">
    <property type="component" value="Chromosome 6"/>
</dbReference>
<evidence type="ECO:0000313" key="11">
    <source>
        <dbReference type="EMBL" id="CAH2073286.1"/>
    </source>
</evidence>
<keyword evidence="2 8" id="KW-0479">Metal-binding</keyword>
<dbReference type="FunFam" id="1.10.220.10:FF:000009">
    <property type="entry name" value="Annexin"/>
    <property type="match status" value="1"/>
</dbReference>
<proteinExistence type="inferred from homology"/>
<dbReference type="InterPro" id="IPR037104">
    <property type="entry name" value="Annexin_sf"/>
</dbReference>
<dbReference type="FunFam" id="1.10.220.10:FF:000001">
    <property type="entry name" value="Annexin"/>
    <property type="match status" value="1"/>
</dbReference>
<evidence type="ECO:0000256" key="5">
    <source>
        <dbReference type="ARBA" id="ARBA00022990"/>
    </source>
</evidence>
<dbReference type="GO" id="GO:0009651">
    <property type="term" value="P:response to salt stress"/>
    <property type="evidence" value="ECO:0007669"/>
    <property type="project" value="UniProtKB-ARBA"/>
</dbReference>
<dbReference type="InterPro" id="IPR001464">
    <property type="entry name" value="Annexin"/>
</dbReference>
<evidence type="ECO:0000256" key="6">
    <source>
        <dbReference type="ARBA" id="ARBA00023216"/>
    </source>
</evidence>
<dbReference type="FunFam" id="1.10.220.10:FF:000006">
    <property type="entry name" value="Annexin"/>
    <property type="match status" value="1"/>
</dbReference>
<dbReference type="PRINTS" id="PR00196">
    <property type="entry name" value="ANNEXIN"/>
</dbReference>
<organism evidence="11 12">
    <name type="scientific">Thlaspi arvense</name>
    <name type="common">Field penny-cress</name>
    <dbReference type="NCBI Taxonomy" id="13288"/>
    <lineage>
        <taxon>Eukaryota</taxon>
        <taxon>Viridiplantae</taxon>
        <taxon>Streptophyta</taxon>
        <taxon>Embryophyta</taxon>
        <taxon>Tracheophyta</taxon>
        <taxon>Spermatophyta</taxon>
        <taxon>Magnoliopsida</taxon>
        <taxon>eudicotyledons</taxon>
        <taxon>Gunneridae</taxon>
        <taxon>Pentapetalae</taxon>
        <taxon>rosids</taxon>
        <taxon>malvids</taxon>
        <taxon>Brassicales</taxon>
        <taxon>Brassicaceae</taxon>
        <taxon>Thlaspideae</taxon>
        <taxon>Thlaspi</taxon>
    </lineage>
</organism>
<dbReference type="PANTHER" id="PTHR35754">
    <property type="entry name" value="ATP SYNTHASE SUBUNIT B"/>
    <property type="match status" value="1"/>
</dbReference>
<evidence type="ECO:0000256" key="1">
    <source>
        <dbReference type="ARBA" id="ARBA00007184"/>
    </source>
</evidence>
<comment type="similarity">
    <text evidence="9">Belongs to the annexin family.</text>
</comment>
<dbReference type="SUPFAM" id="SSF47874">
    <property type="entry name" value="Annexin"/>
    <property type="match status" value="1"/>
</dbReference>
<feature type="binding site" evidence="8">
    <location>
        <position position="369"/>
    </location>
    <ligand>
        <name>Ca(2+)</name>
        <dbReference type="ChEBI" id="CHEBI:29108"/>
        <label>1</label>
    </ligand>
</feature>
<keyword evidence="7 9" id="KW-0111">Calcium/phospholipid-binding</keyword>
<evidence type="ECO:0000256" key="2">
    <source>
        <dbReference type="ARBA" id="ARBA00022723"/>
    </source>
</evidence>
<dbReference type="GO" id="GO:0009409">
    <property type="term" value="P:response to cold"/>
    <property type="evidence" value="ECO:0007669"/>
    <property type="project" value="UniProtKB-ARBA"/>
</dbReference>
<feature type="binding site" evidence="8">
    <location>
        <position position="645"/>
    </location>
    <ligand>
        <name>Ca(2+)</name>
        <dbReference type="ChEBI" id="CHEBI:29108"/>
        <label>1</label>
    </ligand>
</feature>
<feature type="binding site" evidence="8">
    <location>
        <position position="644"/>
    </location>
    <ligand>
        <name>Ca(2+)</name>
        <dbReference type="ChEBI" id="CHEBI:29108"/>
        <label>1</label>
    </ligand>
</feature>
<gene>
    <name evidence="11" type="ORF">TAV2_LOCUS20443</name>
</gene>
<dbReference type="GO" id="GO:0005544">
    <property type="term" value="F:calcium-dependent phospholipid binding"/>
    <property type="evidence" value="ECO:0007669"/>
    <property type="project" value="UniProtKB-KW"/>
</dbReference>
<evidence type="ECO:0000256" key="8">
    <source>
        <dbReference type="PIRSR" id="PIRSR609118-1"/>
    </source>
</evidence>
<keyword evidence="12" id="KW-1185">Reference proteome</keyword>
<dbReference type="Gene3D" id="1.10.220.10">
    <property type="entry name" value="Annexin"/>
    <property type="match status" value="4"/>
</dbReference>